<keyword evidence="2" id="KW-1133">Transmembrane helix</keyword>
<keyword evidence="2" id="KW-0812">Transmembrane</keyword>
<organism evidence="3 4">
    <name type="scientific">Gulosibacter macacae</name>
    <dbReference type="NCBI Taxonomy" id="2488791"/>
    <lineage>
        <taxon>Bacteria</taxon>
        <taxon>Bacillati</taxon>
        <taxon>Actinomycetota</taxon>
        <taxon>Actinomycetes</taxon>
        <taxon>Micrococcales</taxon>
        <taxon>Microbacteriaceae</taxon>
        <taxon>Gulosibacter</taxon>
    </lineage>
</organism>
<sequence length="107" mass="10644">MKAGVAHTDLANVVGVGQYSQVEVSDDNPYNAFVTPEQTPPPTTPETTPTTTTPVPPASAPPAPPAAGGTPPLASTGADNYGIVAGVAALLTAAGLLTLALNRRQQA</sequence>
<keyword evidence="4" id="KW-1185">Reference proteome</keyword>
<feature type="region of interest" description="Disordered" evidence="1">
    <location>
        <begin position="27"/>
        <end position="78"/>
    </location>
</feature>
<gene>
    <name evidence="3" type="ORF">EG850_07290</name>
</gene>
<evidence type="ECO:0000313" key="3">
    <source>
        <dbReference type="EMBL" id="RRJ86816.1"/>
    </source>
</evidence>
<comment type="caution">
    <text evidence="3">The sequence shown here is derived from an EMBL/GenBank/DDBJ whole genome shotgun (WGS) entry which is preliminary data.</text>
</comment>
<accession>A0A3P3VYY8</accession>
<evidence type="ECO:0000256" key="1">
    <source>
        <dbReference type="SAM" id="MobiDB-lite"/>
    </source>
</evidence>
<dbReference type="Proteomes" id="UP000274391">
    <property type="component" value="Unassembled WGS sequence"/>
</dbReference>
<evidence type="ECO:0008006" key="5">
    <source>
        <dbReference type="Google" id="ProtNLM"/>
    </source>
</evidence>
<dbReference type="RefSeq" id="WP_124972034.1">
    <property type="nucleotide sequence ID" value="NZ_RQVS01000007.1"/>
</dbReference>
<feature type="compositionally biased region" description="Low complexity" evidence="1">
    <location>
        <begin position="66"/>
        <end position="78"/>
    </location>
</feature>
<dbReference type="AlphaFoldDB" id="A0A3P3VYY8"/>
<keyword evidence="2" id="KW-0472">Membrane</keyword>
<reference evidence="3 4" key="1">
    <citation type="submission" date="2018-11" db="EMBL/GenBank/DDBJ databases">
        <title>YIM 102482-1 draft genome.</title>
        <authorList>
            <person name="Li G."/>
            <person name="Jiang Y."/>
        </authorList>
    </citation>
    <scope>NUCLEOTIDE SEQUENCE [LARGE SCALE GENOMIC DNA]</scope>
    <source>
        <strain evidence="3 4">YIM 102482-1</strain>
    </source>
</reference>
<feature type="compositionally biased region" description="Pro residues" evidence="1">
    <location>
        <begin position="54"/>
        <end position="65"/>
    </location>
</feature>
<name>A0A3P3VYY8_9MICO</name>
<evidence type="ECO:0000256" key="2">
    <source>
        <dbReference type="SAM" id="Phobius"/>
    </source>
</evidence>
<proteinExistence type="predicted"/>
<feature type="transmembrane region" description="Helical" evidence="2">
    <location>
        <begin position="81"/>
        <end position="101"/>
    </location>
</feature>
<evidence type="ECO:0000313" key="4">
    <source>
        <dbReference type="Proteomes" id="UP000274391"/>
    </source>
</evidence>
<dbReference type="EMBL" id="RQVS01000007">
    <property type="protein sequence ID" value="RRJ86816.1"/>
    <property type="molecule type" value="Genomic_DNA"/>
</dbReference>
<protein>
    <recommendedName>
        <fullName evidence="5">Gram-positive cocci surface proteins LPxTG domain-containing protein</fullName>
    </recommendedName>
</protein>